<dbReference type="SMART" id="SM00033">
    <property type="entry name" value="CH"/>
    <property type="match status" value="1"/>
</dbReference>
<feature type="region of interest" description="Disordered" evidence="18">
    <location>
        <begin position="848"/>
        <end position="876"/>
    </location>
</feature>
<dbReference type="CTD" id="79778"/>
<protein>
    <submittedName>
        <fullName evidence="23">MICAL-like protein 2 isoform X3</fullName>
    </submittedName>
</protein>
<keyword evidence="6" id="KW-0963">Cytoplasm</keyword>
<keyword evidence="5" id="KW-1003">Cell membrane</keyword>
<dbReference type="RefSeq" id="XP_024619314.1">
    <property type="nucleotide sequence ID" value="XM_024763546.1"/>
</dbReference>
<comment type="subcellular location">
    <subcellularLocation>
        <location evidence="2">Cell membrane</location>
        <topology evidence="2">Peripheral membrane protein</topology>
    </subcellularLocation>
    <subcellularLocation>
        <location evidence="4">Cell projection</location>
    </subcellularLocation>
    <subcellularLocation>
        <location evidence="3">Cytoplasm</location>
        <location evidence="3">Cytoskeleton</location>
    </subcellularLocation>
    <subcellularLocation>
        <location evidence="1">Recycling endosome</location>
    </subcellularLocation>
</comment>
<reference evidence="23" key="1">
    <citation type="submission" date="2025-08" db="UniProtKB">
        <authorList>
            <consortium name="RefSeq"/>
        </authorList>
    </citation>
    <scope>IDENTIFICATION</scope>
    <source>
        <tissue evidence="23">Meat</tissue>
    </source>
</reference>
<organism evidence="22 23">
    <name type="scientific">Neophocaena asiaeorientalis asiaeorientalis</name>
    <name type="common">Yangtze finless porpoise</name>
    <name type="synonym">Neophocaena phocaenoides subsp. asiaeorientalis</name>
    <dbReference type="NCBI Taxonomy" id="1706337"/>
    <lineage>
        <taxon>Eukaryota</taxon>
        <taxon>Metazoa</taxon>
        <taxon>Chordata</taxon>
        <taxon>Craniata</taxon>
        <taxon>Vertebrata</taxon>
        <taxon>Euteleostomi</taxon>
        <taxon>Mammalia</taxon>
        <taxon>Eutheria</taxon>
        <taxon>Laurasiatheria</taxon>
        <taxon>Artiodactyla</taxon>
        <taxon>Whippomorpha</taxon>
        <taxon>Cetacea</taxon>
        <taxon>Odontoceti</taxon>
        <taxon>Phocoenidae</taxon>
        <taxon>Neophocaena</taxon>
    </lineage>
</organism>
<dbReference type="PROSITE" id="PS50023">
    <property type="entry name" value="LIM_DOMAIN_2"/>
    <property type="match status" value="1"/>
</dbReference>
<dbReference type="CDD" id="cd21253">
    <property type="entry name" value="CH_MICALL2"/>
    <property type="match status" value="1"/>
</dbReference>
<keyword evidence="11 16" id="KW-0440">LIM domain</keyword>
<dbReference type="InterPro" id="IPR001781">
    <property type="entry name" value="Znf_LIM"/>
</dbReference>
<dbReference type="Gene3D" id="2.10.110.10">
    <property type="entry name" value="Cysteine Rich Protein"/>
    <property type="match status" value="1"/>
</dbReference>
<evidence type="ECO:0000256" key="18">
    <source>
        <dbReference type="SAM" id="MobiDB-lite"/>
    </source>
</evidence>
<dbReference type="AlphaFoldDB" id="A0A341CX58"/>
<evidence type="ECO:0000256" key="6">
    <source>
        <dbReference type="ARBA" id="ARBA00022490"/>
    </source>
</evidence>
<keyword evidence="9" id="KW-0967">Endosome</keyword>
<dbReference type="PANTHER" id="PTHR23167:SF87">
    <property type="entry name" value="MICAL-LIKE PROTEIN 2"/>
    <property type="match status" value="1"/>
</dbReference>
<feature type="compositionally biased region" description="Low complexity" evidence="18">
    <location>
        <begin position="405"/>
        <end position="420"/>
    </location>
</feature>
<evidence type="ECO:0000259" key="19">
    <source>
        <dbReference type="PROSITE" id="PS50021"/>
    </source>
</evidence>
<dbReference type="InterPro" id="IPR050540">
    <property type="entry name" value="F-actin_Monoox_Mical"/>
</dbReference>
<feature type="region of interest" description="Disordered" evidence="18">
    <location>
        <begin position="233"/>
        <end position="701"/>
    </location>
</feature>
<dbReference type="SUPFAM" id="SSF47576">
    <property type="entry name" value="Calponin-homology domain, CH-domain"/>
    <property type="match status" value="1"/>
</dbReference>
<dbReference type="FunFam" id="1.10.418.10:FF:000055">
    <property type="entry name" value="MICAL-like protein 2"/>
    <property type="match status" value="1"/>
</dbReference>
<feature type="region of interest" description="Disordered" evidence="18">
    <location>
        <begin position="117"/>
        <end position="166"/>
    </location>
</feature>
<dbReference type="PROSITE" id="PS50021">
    <property type="entry name" value="CH"/>
    <property type="match status" value="1"/>
</dbReference>
<evidence type="ECO:0000256" key="10">
    <source>
        <dbReference type="ARBA" id="ARBA00022833"/>
    </source>
</evidence>
<sequence>MAAITALQQWCRQQCEGYRDVSITNMTTSFRDGLAFCAILHRHRPDLINFDALRKENIYENNKLAFRVAEEQLGIPALLDAEDMVALKVPDRLSILTYVSQYYNYFHGRSPIGGMAGVKRPLSDASEEQSGKKAPSQPARPSPTPARGQPLSPVSTNPTVQRKAGQAAVGSVSSTCGVCGKHVHLVQRHLADGRLYHRSCFRCKQCSNTLHSGAYKATAEPGVFVCSGHHPGTASAGPTLPGLAPRRPGALAMDSKTPGSPKKAQEASGQRDAGPQARPPAWESAVGSPAAKGYPPATACSHVHAGSPAGARLSVGPVGGKASTHVTNSSPTGWSSPAGSPRSAVTPSAWDSRPATPQGRVTPRGAAPQTKLSSGPASPVPASAPAWTPSSSRTQQARERFFQTPGAAPRAGPAGGAPAAVDAPSRDGSKEQALSLLRKALHELGAAGAQAPSRPSLATGPAPNSHPRSEGPGASPAATRPQSASPQALSPAARTAPPAPRSAGGTSLVSAPPQAGRKASAAPSGAVGAGAGSRLKPEAPRAEGPSASPQEGQEDGPAGWRARLKPVEKKSPAERALELKEPQVLGQPRAGHAPQKVSGSSEGGVRVTLTPVRVDRTPGPAGASLLAASPSPFQSPSRRRKLAVPASLDVSGSWLQPEPSGKEAPAWSLKKEEKAPPQGEPGRPSGPAGIPVPPGESVPSPVREEIQRQVQDIERQLDALELRGVELEKRLRAAEEDASEDALMVDWFRLIHEKQLLLRLESELMYKARDQRLEEQQLDIEGELRRLMAKPEALKSPQDRQREQDLLNQYVNTVNDRSDIIDLLDEDRLREQQEDEILHNMIRKMDLQRSGGEQRKKPRFRLSSIWSPKSRSRTPE</sequence>
<dbReference type="Proteomes" id="UP000252040">
    <property type="component" value="Unplaced"/>
</dbReference>
<feature type="compositionally biased region" description="Low complexity" evidence="18">
    <location>
        <begin position="373"/>
        <end position="392"/>
    </location>
</feature>
<dbReference type="Pfam" id="PF00307">
    <property type="entry name" value="CH"/>
    <property type="match status" value="1"/>
</dbReference>
<keyword evidence="15" id="KW-0966">Cell projection</keyword>
<dbReference type="Pfam" id="PF00412">
    <property type="entry name" value="LIM"/>
    <property type="match status" value="1"/>
</dbReference>
<evidence type="ECO:0000256" key="13">
    <source>
        <dbReference type="ARBA" id="ARBA00023136"/>
    </source>
</evidence>
<dbReference type="InterPro" id="IPR036872">
    <property type="entry name" value="CH_dom_sf"/>
</dbReference>
<evidence type="ECO:0000259" key="20">
    <source>
        <dbReference type="PROSITE" id="PS50023"/>
    </source>
</evidence>
<feature type="compositionally biased region" description="Basic and acidic residues" evidence="18">
    <location>
        <begin position="565"/>
        <end position="581"/>
    </location>
</feature>
<evidence type="ECO:0000256" key="2">
    <source>
        <dbReference type="ARBA" id="ARBA00004202"/>
    </source>
</evidence>
<dbReference type="SMART" id="SM01203">
    <property type="entry name" value="DUF3585"/>
    <property type="match status" value="1"/>
</dbReference>
<dbReference type="GO" id="GO:0005856">
    <property type="term" value="C:cytoskeleton"/>
    <property type="evidence" value="ECO:0007669"/>
    <property type="project" value="UniProtKB-SubCell"/>
</dbReference>
<gene>
    <name evidence="23" type="primary">MICALL2</name>
</gene>
<keyword evidence="22" id="KW-1185">Reference proteome</keyword>
<evidence type="ECO:0000313" key="22">
    <source>
        <dbReference type="Proteomes" id="UP000252040"/>
    </source>
</evidence>
<dbReference type="GO" id="GO:0055037">
    <property type="term" value="C:recycling endosome"/>
    <property type="evidence" value="ECO:0007669"/>
    <property type="project" value="UniProtKB-SubCell"/>
</dbReference>
<feature type="compositionally biased region" description="Low complexity" evidence="18">
    <location>
        <begin position="618"/>
        <end position="636"/>
    </location>
</feature>
<dbReference type="InterPro" id="IPR022735">
    <property type="entry name" value="bMERB_dom"/>
</dbReference>
<dbReference type="PANTHER" id="PTHR23167">
    <property type="entry name" value="CALPONIN HOMOLOGY DOMAIN-CONTAINING PROTEIN DDB_G0272472-RELATED"/>
    <property type="match status" value="1"/>
</dbReference>
<evidence type="ECO:0000256" key="1">
    <source>
        <dbReference type="ARBA" id="ARBA00004172"/>
    </source>
</evidence>
<dbReference type="GO" id="GO:0046872">
    <property type="term" value="F:metal ion binding"/>
    <property type="evidence" value="ECO:0007669"/>
    <property type="project" value="UniProtKB-KW"/>
</dbReference>
<dbReference type="GO" id="GO:0005886">
    <property type="term" value="C:plasma membrane"/>
    <property type="evidence" value="ECO:0007669"/>
    <property type="project" value="UniProtKB-SubCell"/>
</dbReference>
<evidence type="ECO:0000256" key="15">
    <source>
        <dbReference type="ARBA" id="ARBA00023273"/>
    </source>
</evidence>
<feature type="domain" description="LIM zinc-binding" evidence="20">
    <location>
        <begin position="174"/>
        <end position="236"/>
    </location>
</feature>
<evidence type="ECO:0000256" key="16">
    <source>
        <dbReference type="PROSITE-ProRule" id="PRU00125"/>
    </source>
</evidence>
<evidence type="ECO:0000256" key="12">
    <source>
        <dbReference type="ARBA" id="ARBA00023054"/>
    </source>
</evidence>
<dbReference type="PROSITE" id="PS00478">
    <property type="entry name" value="LIM_DOMAIN_1"/>
    <property type="match status" value="1"/>
</dbReference>
<keyword evidence="10 16" id="KW-0862">Zinc</keyword>
<evidence type="ECO:0000313" key="23">
    <source>
        <dbReference type="RefSeq" id="XP_024619314.1"/>
    </source>
</evidence>
<evidence type="ECO:0000256" key="7">
    <source>
        <dbReference type="ARBA" id="ARBA00022553"/>
    </source>
</evidence>
<dbReference type="InterPro" id="IPR001715">
    <property type="entry name" value="CH_dom"/>
</dbReference>
<keyword evidence="12 17" id="KW-0175">Coiled coil</keyword>
<dbReference type="GO" id="GO:0042995">
    <property type="term" value="C:cell projection"/>
    <property type="evidence" value="ECO:0007669"/>
    <property type="project" value="UniProtKB-SubCell"/>
</dbReference>
<feature type="compositionally biased region" description="Low complexity" evidence="18">
    <location>
        <begin position="481"/>
        <end position="506"/>
    </location>
</feature>
<evidence type="ECO:0000256" key="17">
    <source>
        <dbReference type="SAM" id="Coils"/>
    </source>
</evidence>
<dbReference type="GeneID" id="112412077"/>
<evidence type="ECO:0000256" key="14">
    <source>
        <dbReference type="ARBA" id="ARBA00023212"/>
    </source>
</evidence>
<evidence type="ECO:0000256" key="3">
    <source>
        <dbReference type="ARBA" id="ARBA00004245"/>
    </source>
</evidence>
<evidence type="ECO:0000256" key="8">
    <source>
        <dbReference type="ARBA" id="ARBA00022723"/>
    </source>
</evidence>
<keyword evidence="7" id="KW-0597">Phosphoprotein</keyword>
<feature type="compositionally biased region" description="Polar residues" evidence="18">
    <location>
        <begin position="324"/>
        <end position="346"/>
    </location>
</feature>
<evidence type="ECO:0000256" key="5">
    <source>
        <dbReference type="ARBA" id="ARBA00022475"/>
    </source>
</evidence>
<dbReference type="SUPFAM" id="SSF57716">
    <property type="entry name" value="Glucocorticoid receptor-like (DNA-binding domain)"/>
    <property type="match status" value="1"/>
</dbReference>
<dbReference type="Gene3D" id="1.10.418.10">
    <property type="entry name" value="Calponin-like domain"/>
    <property type="match status" value="1"/>
</dbReference>
<proteinExistence type="predicted"/>
<feature type="domain" description="BMERB" evidence="21">
    <location>
        <begin position="691"/>
        <end position="840"/>
    </location>
</feature>
<evidence type="ECO:0000259" key="21">
    <source>
        <dbReference type="PROSITE" id="PS51848"/>
    </source>
</evidence>
<dbReference type="CDD" id="cd09444">
    <property type="entry name" value="LIM_Mical_like_1"/>
    <property type="match status" value="1"/>
</dbReference>
<dbReference type="Pfam" id="PF12130">
    <property type="entry name" value="bMERB_dom"/>
    <property type="match status" value="1"/>
</dbReference>
<evidence type="ECO:0000256" key="9">
    <source>
        <dbReference type="ARBA" id="ARBA00022753"/>
    </source>
</evidence>
<evidence type="ECO:0000256" key="11">
    <source>
        <dbReference type="ARBA" id="ARBA00023038"/>
    </source>
</evidence>
<feature type="domain" description="Calponin-homology (CH)" evidence="19">
    <location>
        <begin position="1"/>
        <end position="107"/>
    </location>
</feature>
<dbReference type="SMART" id="SM00132">
    <property type="entry name" value="LIM"/>
    <property type="match status" value="1"/>
</dbReference>
<name>A0A341CX58_NEOAA</name>
<evidence type="ECO:0000256" key="4">
    <source>
        <dbReference type="ARBA" id="ARBA00004316"/>
    </source>
</evidence>
<feature type="coiled-coil region" evidence="17">
    <location>
        <begin position="703"/>
        <end position="737"/>
    </location>
</feature>
<accession>A0A341CX58</accession>
<keyword evidence="14" id="KW-0206">Cytoskeleton</keyword>
<dbReference type="PROSITE" id="PS51848">
    <property type="entry name" value="BMERB"/>
    <property type="match status" value="1"/>
</dbReference>
<keyword evidence="8 16" id="KW-0479">Metal-binding</keyword>
<keyword evidence="13" id="KW-0472">Membrane</keyword>